<dbReference type="KEGG" id="ams:AMIS_23850"/>
<evidence type="ECO:0000256" key="5">
    <source>
        <dbReference type="ARBA" id="ARBA00022989"/>
    </source>
</evidence>
<dbReference type="PATRIC" id="fig|512565.3.peg.2382"/>
<dbReference type="PANTHER" id="PTHR36838">
    <property type="entry name" value="AUXIN EFFLUX CARRIER FAMILY PROTEIN"/>
    <property type="match status" value="1"/>
</dbReference>
<protein>
    <submittedName>
        <fullName evidence="8">Putative membrane transport protein</fullName>
    </submittedName>
</protein>
<dbReference type="AlphaFoldDB" id="I0H3L8"/>
<dbReference type="InterPro" id="IPR004776">
    <property type="entry name" value="Mem_transp_PIN-like"/>
</dbReference>
<feature type="transmembrane region" description="Helical" evidence="7">
    <location>
        <begin position="6"/>
        <end position="22"/>
    </location>
</feature>
<dbReference type="HOGENOM" id="CLU_056175_2_2_11"/>
<feature type="transmembrane region" description="Helical" evidence="7">
    <location>
        <begin position="92"/>
        <end position="114"/>
    </location>
</feature>
<feature type="transmembrane region" description="Helical" evidence="7">
    <location>
        <begin position="120"/>
        <end position="140"/>
    </location>
</feature>
<keyword evidence="4 7" id="KW-0812">Transmembrane</keyword>
<feature type="transmembrane region" description="Helical" evidence="7">
    <location>
        <begin position="182"/>
        <end position="202"/>
    </location>
</feature>
<keyword evidence="3" id="KW-1003">Cell membrane</keyword>
<evidence type="ECO:0000313" key="9">
    <source>
        <dbReference type="Proteomes" id="UP000007882"/>
    </source>
</evidence>
<keyword evidence="2" id="KW-0813">Transport</keyword>
<evidence type="ECO:0000256" key="6">
    <source>
        <dbReference type="ARBA" id="ARBA00023136"/>
    </source>
</evidence>
<evidence type="ECO:0000256" key="7">
    <source>
        <dbReference type="SAM" id="Phobius"/>
    </source>
</evidence>
<gene>
    <name evidence="8" type="ordered locus">AMIS_23850</name>
</gene>
<dbReference type="RefSeq" id="WP_014442500.1">
    <property type="nucleotide sequence ID" value="NC_017093.1"/>
</dbReference>
<comment type="subcellular location">
    <subcellularLocation>
        <location evidence="1">Membrane</location>
        <topology evidence="1">Multi-pass membrane protein</topology>
    </subcellularLocation>
</comment>
<proteinExistence type="predicted"/>
<dbReference type="GO" id="GO:0055085">
    <property type="term" value="P:transmembrane transport"/>
    <property type="evidence" value="ECO:0007669"/>
    <property type="project" value="InterPro"/>
</dbReference>
<dbReference type="OrthoDB" id="5405318at2"/>
<feature type="transmembrane region" description="Helical" evidence="7">
    <location>
        <begin position="65"/>
        <end position="85"/>
    </location>
</feature>
<feature type="transmembrane region" description="Helical" evidence="7">
    <location>
        <begin position="276"/>
        <end position="296"/>
    </location>
</feature>
<evidence type="ECO:0000313" key="8">
    <source>
        <dbReference type="EMBL" id="BAL87605.1"/>
    </source>
</evidence>
<keyword evidence="6 7" id="KW-0472">Membrane</keyword>
<feature type="transmembrane region" description="Helical" evidence="7">
    <location>
        <begin position="149"/>
        <end position="170"/>
    </location>
</feature>
<feature type="transmembrane region" description="Helical" evidence="7">
    <location>
        <begin position="244"/>
        <end position="264"/>
    </location>
</feature>
<keyword evidence="9" id="KW-1185">Reference proteome</keyword>
<feature type="transmembrane region" description="Helical" evidence="7">
    <location>
        <begin position="214"/>
        <end position="238"/>
    </location>
</feature>
<evidence type="ECO:0000256" key="2">
    <source>
        <dbReference type="ARBA" id="ARBA00022448"/>
    </source>
</evidence>
<feature type="transmembrane region" description="Helical" evidence="7">
    <location>
        <begin position="34"/>
        <end position="53"/>
    </location>
</feature>
<dbReference type="EMBL" id="AP012319">
    <property type="protein sequence ID" value="BAL87605.1"/>
    <property type="molecule type" value="Genomic_DNA"/>
</dbReference>
<evidence type="ECO:0000256" key="3">
    <source>
        <dbReference type="ARBA" id="ARBA00022475"/>
    </source>
</evidence>
<accession>I0H3L8</accession>
<sequence length="302" mass="31482">MVNALSGFLLLAVIVTIGWALRRWGSLPENAEAVLGRIAYTALAPCLLFAGTLDADLHLLVSGPLLVSTLAAVVCFTIFALIFLRRDRGTRILGALAGGYTNANYIGIPVATYVLGDASLVVPIVFLQLLIITPLALMLLESATSRRSLLAPAANPLVVAVTLGAFLNLTGVRVPSALLDPIITVGNAAVPVVLIAFGMSLSGRRVLAPGPDRLPTVVAVTLKLLVMPAVAALLALALGLSADAAYTVTILATLPTAQNIYLYAQRFSAGLVLIRDAIFLSTVGCLPVMLLITLIFDVHAAN</sequence>
<dbReference type="Proteomes" id="UP000007882">
    <property type="component" value="Chromosome"/>
</dbReference>
<dbReference type="PANTHER" id="PTHR36838:SF1">
    <property type="entry name" value="SLR1864 PROTEIN"/>
    <property type="match status" value="1"/>
</dbReference>
<keyword evidence="5 7" id="KW-1133">Transmembrane helix</keyword>
<dbReference type="GO" id="GO:0016020">
    <property type="term" value="C:membrane"/>
    <property type="evidence" value="ECO:0007669"/>
    <property type="project" value="UniProtKB-SubCell"/>
</dbReference>
<name>I0H3L8_ACTM4</name>
<dbReference type="eggNOG" id="COG0679">
    <property type="taxonomic scope" value="Bacteria"/>
</dbReference>
<reference evidence="8 9" key="1">
    <citation type="submission" date="2012-02" db="EMBL/GenBank/DDBJ databases">
        <title>Complete genome sequence of Actinoplanes missouriensis 431 (= NBRC 102363).</title>
        <authorList>
            <person name="Ohnishi Y."/>
            <person name="Ishikawa J."/>
            <person name="Sekine M."/>
            <person name="Hosoyama A."/>
            <person name="Harada T."/>
            <person name="Narita H."/>
            <person name="Hata T."/>
            <person name="Konno Y."/>
            <person name="Tutikane K."/>
            <person name="Fujita N."/>
            <person name="Horinouchi S."/>
            <person name="Hayakawa M."/>
        </authorList>
    </citation>
    <scope>NUCLEOTIDE SEQUENCE [LARGE SCALE GENOMIC DNA]</scope>
    <source>
        <strain evidence="9">ATCC 14538 / DSM 43046 / CBS 188.64 / JCM 3121 / NBRC 102363 / NCIMB 12654 / NRRL B-3342 / UNCC 431</strain>
    </source>
</reference>
<evidence type="ECO:0000256" key="4">
    <source>
        <dbReference type="ARBA" id="ARBA00022692"/>
    </source>
</evidence>
<dbReference type="Pfam" id="PF03547">
    <property type="entry name" value="Mem_trans"/>
    <property type="match status" value="2"/>
</dbReference>
<organism evidence="8 9">
    <name type="scientific">Actinoplanes missouriensis (strain ATCC 14538 / DSM 43046 / CBS 188.64 / JCM 3121 / NBRC 102363 / NCIMB 12654 / NRRL B-3342 / UNCC 431)</name>
    <dbReference type="NCBI Taxonomy" id="512565"/>
    <lineage>
        <taxon>Bacteria</taxon>
        <taxon>Bacillati</taxon>
        <taxon>Actinomycetota</taxon>
        <taxon>Actinomycetes</taxon>
        <taxon>Micromonosporales</taxon>
        <taxon>Micromonosporaceae</taxon>
        <taxon>Actinoplanes</taxon>
    </lineage>
</organism>
<evidence type="ECO:0000256" key="1">
    <source>
        <dbReference type="ARBA" id="ARBA00004141"/>
    </source>
</evidence>
<dbReference type="STRING" id="512565.AMIS_23850"/>